<protein>
    <submittedName>
        <fullName evidence="1">Uncharacterized protein</fullName>
    </submittedName>
</protein>
<sequence>MLRNSPVRAGATLGLLLVVPMVLAILSGHSELFMHVRRYLPSSLGMDFVAIRTLPEHPNQVQAGLPMLAWSPAALAGAPVTVKRRDA</sequence>
<evidence type="ECO:0000313" key="1">
    <source>
        <dbReference type="EMBL" id="RAM36116.1"/>
    </source>
</evidence>
<dbReference type="Proteomes" id="UP000249166">
    <property type="component" value="Unassembled WGS sequence"/>
</dbReference>
<dbReference type="EMBL" id="QLNP01000098">
    <property type="protein sequence ID" value="RAM36116.1"/>
    <property type="molecule type" value="Genomic_DNA"/>
</dbReference>
<organism evidence="1 2">
    <name type="scientific">Arthrobacter globiformis</name>
    <dbReference type="NCBI Taxonomy" id="1665"/>
    <lineage>
        <taxon>Bacteria</taxon>
        <taxon>Bacillati</taxon>
        <taxon>Actinomycetota</taxon>
        <taxon>Actinomycetes</taxon>
        <taxon>Micrococcales</taxon>
        <taxon>Micrococcaceae</taxon>
        <taxon>Arthrobacter</taxon>
    </lineage>
</organism>
<evidence type="ECO:0000313" key="2">
    <source>
        <dbReference type="Proteomes" id="UP000249166"/>
    </source>
</evidence>
<proteinExistence type="predicted"/>
<accession>A0A328HC02</accession>
<comment type="caution">
    <text evidence="1">The sequence shown here is derived from an EMBL/GenBank/DDBJ whole genome shotgun (WGS) entry which is preliminary data.</text>
</comment>
<dbReference type="RefSeq" id="WP_111905266.1">
    <property type="nucleotide sequence ID" value="NZ_QLNP01000098.1"/>
</dbReference>
<dbReference type="AlphaFoldDB" id="A0A328HC02"/>
<gene>
    <name evidence="1" type="ORF">DBZ45_18435</name>
</gene>
<reference evidence="1 2" key="1">
    <citation type="submission" date="2018-04" db="EMBL/GenBank/DDBJ databases">
        <title>Bacteria isolated from cave deposits of Manipur.</title>
        <authorList>
            <person name="Sahoo D."/>
            <person name="Sarangthem I."/>
            <person name="Nandeibam J."/>
        </authorList>
    </citation>
    <scope>NUCLEOTIDE SEQUENCE [LARGE SCALE GENOMIC DNA]</scope>
    <source>
        <strain evidence="2">mrc11</strain>
    </source>
</reference>
<name>A0A328HC02_ARTGO</name>